<dbReference type="EMBL" id="CSUW01000001">
    <property type="protein sequence ID" value="CPS98959.1"/>
    <property type="molecule type" value="Genomic_DNA"/>
</dbReference>
<reference evidence="5 7" key="1">
    <citation type="submission" date="2015-03" db="EMBL/GenBank/DDBJ databases">
        <authorList>
            <consortium name="Pathogen Informatics"/>
            <person name="Murphy D."/>
        </authorList>
    </citation>
    <scope>NUCLEOTIDE SEQUENCE [LARGE SCALE GENOMIC DNA]</scope>
    <source>
        <strain evidence="5 7">PAP036</strain>
    </source>
</reference>
<evidence type="ECO:0000313" key="8">
    <source>
        <dbReference type="Proteomes" id="UP000284557"/>
    </source>
</evidence>
<dbReference type="GeneID" id="93378952"/>
<dbReference type="RefSeq" id="WP_005074955.1">
    <property type="nucleotide sequence ID" value="NZ_CM125927.1"/>
</dbReference>
<dbReference type="Proteomes" id="UP000284557">
    <property type="component" value="Unassembled WGS sequence"/>
</dbReference>
<protein>
    <submittedName>
        <fullName evidence="6">ArsR family transcriptional regulator</fullName>
    </submittedName>
    <submittedName>
        <fullName evidence="5">Transcriptional regulator, ArsR</fullName>
    </submittedName>
</protein>
<dbReference type="AlphaFoldDB" id="A0A0U1AIU1"/>
<name>A0A0U1AIU1_9MYCO</name>
<dbReference type="PANTHER" id="PTHR33154:SF33">
    <property type="entry name" value="TRANSCRIPTIONAL REPRESSOR SDPR"/>
    <property type="match status" value="1"/>
</dbReference>
<dbReference type="Pfam" id="PF12840">
    <property type="entry name" value="HTH_20"/>
    <property type="match status" value="1"/>
</dbReference>
<dbReference type="GO" id="GO:0003677">
    <property type="term" value="F:DNA binding"/>
    <property type="evidence" value="ECO:0007669"/>
    <property type="project" value="UniProtKB-KW"/>
</dbReference>
<dbReference type="SMART" id="SM00418">
    <property type="entry name" value="HTH_ARSR"/>
    <property type="match status" value="1"/>
</dbReference>
<keyword evidence="1" id="KW-0805">Transcription regulation</keyword>
<evidence type="ECO:0000256" key="1">
    <source>
        <dbReference type="ARBA" id="ARBA00023015"/>
    </source>
</evidence>
<sequence>MTAVIDDDLWAAVGDPTRLRVFDLILTHGMATATTLSDRLPVTRQAVTKHLSVLDKAGLVHATTHGREKQYRADAEQVARIAEQLTAVGAAWDRRLARIKLIAESLSSAQKAED</sequence>
<reference evidence="6 8" key="2">
    <citation type="submission" date="2018-08" db="EMBL/GenBank/DDBJ databases">
        <title>Linezolid Resistance in Mycobacterium abscessus: MIC Distribution and Comprehensive Investigation of Resistance Mechanisms.</title>
        <authorList>
            <person name="Ye M."/>
            <person name="Xu L."/>
            <person name="Zou Y."/>
            <person name="Li B."/>
            <person name="Guo Q."/>
            <person name="Zhang Y."/>
            <person name="Zhan M."/>
            <person name="Xu B."/>
            <person name="Yu F."/>
            <person name="Zhang Z."/>
            <person name="Chu H."/>
        </authorList>
    </citation>
    <scope>NUCLEOTIDE SEQUENCE [LARGE SCALE GENOMIC DNA]</scope>
    <source>
        <strain evidence="6 8">G143</strain>
    </source>
</reference>
<evidence type="ECO:0000313" key="7">
    <source>
        <dbReference type="Proteomes" id="UP000038487"/>
    </source>
</evidence>
<evidence type="ECO:0000256" key="2">
    <source>
        <dbReference type="ARBA" id="ARBA00023125"/>
    </source>
</evidence>
<dbReference type="InterPro" id="IPR036388">
    <property type="entry name" value="WH-like_DNA-bd_sf"/>
</dbReference>
<gene>
    <name evidence="5" type="primary">cmtR_1</name>
    <name evidence="6" type="ORF">D2E76_20560</name>
    <name evidence="5" type="ORF">ERS075527_00209</name>
</gene>
<dbReference type="PANTHER" id="PTHR33154">
    <property type="entry name" value="TRANSCRIPTIONAL REGULATOR, ARSR FAMILY"/>
    <property type="match status" value="1"/>
</dbReference>
<dbReference type="InterPro" id="IPR001845">
    <property type="entry name" value="HTH_ArsR_DNA-bd_dom"/>
</dbReference>
<keyword evidence="2" id="KW-0238">DNA-binding</keyword>
<dbReference type="GO" id="GO:0003700">
    <property type="term" value="F:DNA-binding transcription factor activity"/>
    <property type="evidence" value="ECO:0007669"/>
    <property type="project" value="InterPro"/>
</dbReference>
<keyword evidence="3" id="KW-0804">Transcription</keyword>
<accession>A0A0U1AIU1</accession>
<dbReference type="Proteomes" id="UP000038487">
    <property type="component" value="Unassembled WGS sequence"/>
</dbReference>
<dbReference type="NCBIfam" id="NF033788">
    <property type="entry name" value="HTH_metalloreg"/>
    <property type="match status" value="1"/>
</dbReference>
<evidence type="ECO:0000313" key="5">
    <source>
        <dbReference type="EMBL" id="CPS98959.1"/>
    </source>
</evidence>
<dbReference type="InterPro" id="IPR036390">
    <property type="entry name" value="WH_DNA-bd_sf"/>
</dbReference>
<dbReference type="PROSITE" id="PS50987">
    <property type="entry name" value="HTH_ARSR_2"/>
    <property type="match status" value="1"/>
</dbReference>
<comment type="caution">
    <text evidence="5">The sequence shown here is derived from an EMBL/GenBank/DDBJ whole genome shotgun (WGS) entry which is preliminary data.</text>
</comment>
<dbReference type="Gene3D" id="1.10.10.10">
    <property type="entry name" value="Winged helix-like DNA-binding domain superfamily/Winged helix DNA-binding domain"/>
    <property type="match status" value="1"/>
</dbReference>
<feature type="domain" description="HTH arsR-type" evidence="4">
    <location>
        <begin position="1"/>
        <end position="93"/>
    </location>
</feature>
<dbReference type="InterPro" id="IPR011991">
    <property type="entry name" value="ArsR-like_HTH"/>
</dbReference>
<dbReference type="PRINTS" id="PR00778">
    <property type="entry name" value="HTHARSR"/>
</dbReference>
<organism evidence="5 7">
    <name type="scientific">Mycobacteroides abscessus</name>
    <dbReference type="NCBI Taxonomy" id="36809"/>
    <lineage>
        <taxon>Bacteria</taxon>
        <taxon>Bacillati</taxon>
        <taxon>Actinomycetota</taxon>
        <taxon>Actinomycetes</taxon>
        <taxon>Mycobacteriales</taxon>
        <taxon>Mycobacteriaceae</taxon>
        <taxon>Mycobacteroides</taxon>
    </lineage>
</organism>
<proteinExistence type="predicted"/>
<dbReference type="EMBL" id="QXBN01000017">
    <property type="protein sequence ID" value="RIT34108.1"/>
    <property type="molecule type" value="Genomic_DNA"/>
</dbReference>
<evidence type="ECO:0000259" key="4">
    <source>
        <dbReference type="PROSITE" id="PS50987"/>
    </source>
</evidence>
<evidence type="ECO:0000256" key="3">
    <source>
        <dbReference type="ARBA" id="ARBA00023163"/>
    </source>
</evidence>
<dbReference type="CDD" id="cd00090">
    <property type="entry name" value="HTH_ARSR"/>
    <property type="match status" value="1"/>
</dbReference>
<dbReference type="InterPro" id="IPR051081">
    <property type="entry name" value="HTH_MetalResp_TranReg"/>
</dbReference>
<dbReference type="SUPFAM" id="SSF46785">
    <property type="entry name" value="Winged helix' DNA-binding domain"/>
    <property type="match status" value="1"/>
</dbReference>
<evidence type="ECO:0000313" key="6">
    <source>
        <dbReference type="EMBL" id="RIT34108.1"/>
    </source>
</evidence>